<dbReference type="Gene3D" id="3.30.497.10">
    <property type="entry name" value="Antithrombin, subunit I, domain 2"/>
    <property type="match status" value="1"/>
</dbReference>
<dbReference type="PANTHER" id="PTHR11461">
    <property type="entry name" value="SERINE PROTEASE INHIBITOR, SERPIN"/>
    <property type="match status" value="1"/>
</dbReference>
<dbReference type="InterPro" id="IPR042185">
    <property type="entry name" value="Serpin_sf_2"/>
</dbReference>
<dbReference type="InterPro" id="IPR036186">
    <property type="entry name" value="Serpin_sf"/>
</dbReference>
<protein>
    <recommendedName>
        <fullName evidence="5">Serpin domain-containing protein</fullName>
    </recommendedName>
</protein>
<keyword evidence="4" id="KW-1185">Reference proteome</keyword>
<sequence>MEGSFLEFELDFFRSFFSTASEEETEFNYNTINHQKSILSPYSIGICLCYLISLIKSNDAREKVAKEFFGIDLKNLHKEESQNDENQQVDQSESNNIVDIFIKEVFKLIHKVEDQKDTPIASQSRKSNNNLSNALISRHVNENHTLLKRNFFTVNLAFSLLNPSLLSPDSEYFQNSNAIQHLNYIDHPVYKIINKTVKKLTLGNINDLMNPLMHFTDNSIAFSSLLYFEDKFNENNRFDSKETNIFHTFTATRRRRSTIMGQKSIKAQHNESQNFCLYCHQSNPKIMTSSQSFTSLYQHTSSNIKVEMMKMTGKSPLCNERSKNYFAVELPMSDSKFSLVCVIPRNKGEESFTNLIQNMTCREFHSILNNMEPMPYDICIPFFTFNTESFDLISPLTEYESHKMFLFNNSVANSEEELNIQLNYESTFSEQNDTKTKKKSSKNKKKKKKKRTTEKSRGSSNGNFEIGDSNEFICDTSDKLVSSNNNNDNEDDKYIYCPHCGARKLRNDSMMGKECMLKHIILNENTFLHHFRQKCSFSVNLNGIGKNSISVSSTKSNIFSSWSSNSSISSHSSFESIIDNENNYQPETEKDVIRSKGKKKKEKQVKKIFDHPFIFFLTRRNPDIIIQYGVVTVPTLNDDSFLY</sequence>
<evidence type="ECO:0000313" key="3">
    <source>
        <dbReference type="EMBL" id="KAK8860642.1"/>
    </source>
</evidence>
<evidence type="ECO:0000313" key="4">
    <source>
        <dbReference type="Proteomes" id="UP001470230"/>
    </source>
</evidence>
<comment type="caution">
    <text evidence="3">The sequence shown here is derived from an EMBL/GenBank/DDBJ whole genome shotgun (WGS) entry which is preliminary data.</text>
</comment>
<reference evidence="3 4" key="1">
    <citation type="submission" date="2024-04" db="EMBL/GenBank/DDBJ databases">
        <title>Tritrichomonas musculus Genome.</title>
        <authorList>
            <person name="Alves-Ferreira E."/>
            <person name="Grigg M."/>
            <person name="Lorenzi H."/>
            <person name="Galac M."/>
        </authorList>
    </citation>
    <scope>NUCLEOTIDE SEQUENCE [LARGE SCALE GENOMIC DNA]</scope>
    <source>
        <strain evidence="3 4">EAF2021</strain>
    </source>
</reference>
<accession>A0ABR2IC48</accession>
<feature type="compositionally biased region" description="Basic residues" evidence="2">
    <location>
        <begin position="436"/>
        <end position="452"/>
    </location>
</feature>
<dbReference type="InterPro" id="IPR000215">
    <property type="entry name" value="Serpin_fam"/>
</dbReference>
<organism evidence="3 4">
    <name type="scientific">Tritrichomonas musculus</name>
    <dbReference type="NCBI Taxonomy" id="1915356"/>
    <lineage>
        <taxon>Eukaryota</taxon>
        <taxon>Metamonada</taxon>
        <taxon>Parabasalia</taxon>
        <taxon>Tritrichomonadida</taxon>
        <taxon>Tritrichomonadidae</taxon>
        <taxon>Tritrichomonas</taxon>
    </lineage>
</organism>
<gene>
    <name evidence="3" type="ORF">M9Y10_012307</name>
</gene>
<comment type="similarity">
    <text evidence="1">Belongs to the serpin family.</text>
</comment>
<evidence type="ECO:0008006" key="5">
    <source>
        <dbReference type="Google" id="ProtNLM"/>
    </source>
</evidence>
<dbReference type="PANTHER" id="PTHR11461:SF211">
    <property type="entry name" value="GH10112P-RELATED"/>
    <property type="match status" value="1"/>
</dbReference>
<proteinExistence type="inferred from homology"/>
<evidence type="ECO:0000256" key="1">
    <source>
        <dbReference type="ARBA" id="ARBA00009500"/>
    </source>
</evidence>
<feature type="region of interest" description="Disordered" evidence="2">
    <location>
        <begin position="429"/>
        <end position="464"/>
    </location>
</feature>
<dbReference type="InterPro" id="IPR042178">
    <property type="entry name" value="Serpin_sf_1"/>
</dbReference>
<dbReference type="Proteomes" id="UP001470230">
    <property type="component" value="Unassembled WGS sequence"/>
</dbReference>
<dbReference type="EMBL" id="JAPFFF010000018">
    <property type="protein sequence ID" value="KAK8860642.1"/>
    <property type="molecule type" value="Genomic_DNA"/>
</dbReference>
<name>A0ABR2IC48_9EUKA</name>
<dbReference type="SUPFAM" id="SSF56574">
    <property type="entry name" value="Serpins"/>
    <property type="match status" value="1"/>
</dbReference>
<evidence type="ECO:0000256" key="2">
    <source>
        <dbReference type="SAM" id="MobiDB-lite"/>
    </source>
</evidence>
<dbReference type="Gene3D" id="2.30.39.10">
    <property type="entry name" value="Alpha-1-antitrypsin, domain 1"/>
    <property type="match status" value="1"/>
</dbReference>